<proteinExistence type="predicted"/>
<dbReference type="InterPro" id="IPR032879">
    <property type="entry name" value="FixG_C"/>
</dbReference>
<organism evidence="9">
    <name type="scientific">marine sediment metagenome</name>
    <dbReference type="NCBI Taxonomy" id="412755"/>
    <lineage>
        <taxon>unclassified sequences</taxon>
        <taxon>metagenomes</taxon>
        <taxon>ecological metagenomes</taxon>
    </lineage>
</organism>
<sequence length="460" mass="52819">MKFDIKEEDMIIKPYNTEGPIYIREQKGFFQRIRRNLGWLLMLTFIAIPWIQYNGQQAVLLDVATQTFTIFGLTLLPQDFMILALLFMVGAFALFFVTNWLGRVWCGYTCPQTIWMLMFSWVEQRIEGTRNQRIKLDKSQWTLSTWRKKITKHSAWIVISILTATSFMAYFIPAKSLYMEMLTFEWSGITSFWVFLFAFCTYGNAGFLREKMCTIACPYSRFQAVMFDKDTLLVTYDNERGESRGPRKRKADPKELNLGDCVDCNLCVEVCPAGIDIRNGLQYECINCGLCIDACDDTMEKFGYEKGLIKYASEKQMEGKKTNPFRLKLVGYGALTALLIISMFAWMLQRTPIEASVLRDRNALYRVNYEGLVENPYTLTIINKTQQALHYSIAIEGLPGATLSSPKSTLVQPGAMKRVPVTVTADGYDIERKVSKLQFIVTAQENASITITKDSQFYKN</sequence>
<evidence type="ECO:0000259" key="8">
    <source>
        <dbReference type="PROSITE" id="PS51379"/>
    </source>
</evidence>
<keyword evidence="7" id="KW-1133">Transmembrane helix</keyword>
<keyword evidence="6" id="KW-0411">Iron-sulfur</keyword>
<dbReference type="Gene3D" id="2.60.40.10">
    <property type="entry name" value="Immunoglobulins"/>
    <property type="match status" value="1"/>
</dbReference>
<feature type="transmembrane region" description="Helical" evidence="7">
    <location>
        <begin position="80"/>
        <end position="101"/>
    </location>
</feature>
<evidence type="ECO:0000256" key="3">
    <source>
        <dbReference type="ARBA" id="ARBA00022723"/>
    </source>
</evidence>
<dbReference type="Pfam" id="PF13746">
    <property type="entry name" value="Fer4_18"/>
    <property type="match status" value="1"/>
</dbReference>
<dbReference type="InterPro" id="IPR014116">
    <property type="entry name" value="Cyt_c_oxidase_cbb3_FixG"/>
</dbReference>
<keyword evidence="7" id="KW-0472">Membrane</keyword>
<dbReference type="PANTHER" id="PTHR30176:SF3">
    <property type="entry name" value="FERREDOXIN-TYPE PROTEIN NAPH"/>
    <property type="match status" value="1"/>
</dbReference>
<feature type="transmembrane region" description="Helical" evidence="7">
    <location>
        <begin position="329"/>
        <end position="348"/>
    </location>
</feature>
<dbReference type="GO" id="GO:0046872">
    <property type="term" value="F:metal ion binding"/>
    <property type="evidence" value="ECO:0007669"/>
    <property type="project" value="UniProtKB-KW"/>
</dbReference>
<keyword evidence="2" id="KW-0004">4Fe-4S</keyword>
<dbReference type="Pfam" id="PF11614">
    <property type="entry name" value="FixG_C"/>
    <property type="match status" value="1"/>
</dbReference>
<evidence type="ECO:0000313" key="9">
    <source>
        <dbReference type="EMBL" id="KKN33128.1"/>
    </source>
</evidence>
<dbReference type="PANTHER" id="PTHR30176">
    <property type="entry name" value="FERREDOXIN-TYPE PROTEIN NAPH"/>
    <property type="match status" value="1"/>
</dbReference>
<gene>
    <name evidence="9" type="ORF">LCGC14_0806860</name>
</gene>
<keyword evidence="3" id="KW-0479">Metal-binding</keyword>
<accession>A0A0F9SV86</accession>
<dbReference type="AlphaFoldDB" id="A0A0F9SV86"/>
<dbReference type="Gene3D" id="3.30.70.3270">
    <property type="match status" value="1"/>
</dbReference>
<dbReference type="GO" id="GO:0051539">
    <property type="term" value="F:4 iron, 4 sulfur cluster binding"/>
    <property type="evidence" value="ECO:0007669"/>
    <property type="project" value="UniProtKB-KW"/>
</dbReference>
<protein>
    <recommendedName>
        <fullName evidence="8">4Fe-4S ferredoxin-type domain-containing protein</fullName>
    </recommendedName>
</protein>
<feature type="transmembrane region" description="Helical" evidence="7">
    <location>
        <begin position="184"/>
        <end position="202"/>
    </location>
</feature>
<dbReference type="Pfam" id="PF12801">
    <property type="entry name" value="Fer4_5"/>
    <property type="match status" value="1"/>
</dbReference>
<keyword evidence="5" id="KW-0408">Iron</keyword>
<evidence type="ECO:0000256" key="4">
    <source>
        <dbReference type="ARBA" id="ARBA00022982"/>
    </source>
</evidence>
<reference evidence="9" key="1">
    <citation type="journal article" date="2015" name="Nature">
        <title>Complex archaea that bridge the gap between prokaryotes and eukaryotes.</title>
        <authorList>
            <person name="Spang A."/>
            <person name="Saw J.H."/>
            <person name="Jorgensen S.L."/>
            <person name="Zaremba-Niedzwiedzka K."/>
            <person name="Martijn J."/>
            <person name="Lind A.E."/>
            <person name="van Eijk R."/>
            <person name="Schleper C."/>
            <person name="Guy L."/>
            <person name="Ettema T.J."/>
        </authorList>
    </citation>
    <scope>NUCLEOTIDE SEQUENCE</scope>
</reference>
<evidence type="ECO:0000256" key="2">
    <source>
        <dbReference type="ARBA" id="ARBA00022485"/>
    </source>
</evidence>
<feature type="domain" description="4Fe-4S ferredoxin-type" evidence="8">
    <location>
        <begin position="252"/>
        <end position="280"/>
    </location>
</feature>
<dbReference type="PROSITE" id="PS00198">
    <property type="entry name" value="4FE4S_FER_1"/>
    <property type="match status" value="1"/>
</dbReference>
<dbReference type="InterPro" id="IPR013783">
    <property type="entry name" value="Ig-like_fold"/>
</dbReference>
<dbReference type="GO" id="GO:0005886">
    <property type="term" value="C:plasma membrane"/>
    <property type="evidence" value="ECO:0007669"/>
    <property type="project" value="TreeGrafter"/>
</dbReference>
<keyword evidence="7" id="KW-0812">Transmembrane</keyword>
<evidence type="ECO:0000256" key="6">
    <source>
        <dbReference type="ARBA" id="ARBA00023014"/>
    </source>
</evidence>
<feature type="transmembrane region" description="Helical" evidence="7">
    <location>
        <begin position="154"/>
        <end position="172"/>
    </location>
</feature>
<evidence type="ECO:0000256" key="7">
    <source>
        <dbReference type="SAM" id="Phobius"/>
    </source>
</evidence>
<evidence type="ECO:0000256" key="1">
    <source>
        <dbReference type="ARBA" id="ARBA00022448"/>
    </source>
</evidence>
<dbReference type="InterPro" id="IPR017900">
    <property type="entry name" value="4Fe4S_Fe_S_CS"/>
</dbReference>
<comment type="caution">
    <text evidence="9">The sequence shown here is derived from an EMBL/GenBank/DDBJ whole genome shotgun (WGS) entry which is preliminary data.</text>
</comment>
<dbReference type="InterPro" id="IPR017896">
    <property type="entry name" value="4Fe4S_Fe-S-bd"/>
</dbReference>
<dbReference type="InterPro" id="IPR051684">
    <property type="entry name" value="Electron_Trans/Redox"/>
</dbReference>
<dbReference type="EMBL" id="LAZR01002202">
    <property type="protein sequence ID" value="KKN33128.1"/>
    <property type="molecule type" value="Genomic_DNA"/>
</dbReference>
<dbReference type="SUPFAM" id="SSF54862">
    <property type="entry name" value="4Fe-4S ferredoxins"/>
    <property type="match status" value="1"/>
</dbReference>
<dbReference type="NCBIfam" id="TIGR02745">
    <property type="entry name" value="ccoG_rdxA_fixG"/>
    <property type="match status" value="1"/>
</dbReference>
<feature type="transmembrane region" description="Helical" evidence="7">
    <location>
        <begin position="36"/>
        <end position="53"/>
    </location>
</feature>
<evidence type="ECO:0000256" key="5">
    <source>
        <dbReference type="ARBA" id="ARBA00023004"/>
    </source>
</evidence>
<name>A0A0F9SV86_9ZZZZ</name>
<dbReference type="PROSITE" id="PS51379">
    <property type="entry name" value="4FE4S_FER_2"/>
    <property type="match status" value="1"/>
</dbReference>
<keyword evidence="4" id="KW-0249">Electron transport</keyword>
<keyword evidence="1" id="KW-0813">Transport</keyword>